<name>D5H4D2_SALRM</name>
<dbReference type="KEGG" id="srm:SRM_p61016"/>
<dbReference type="PROSITE" id="PS51257">
    <property type="entry name" value="PROKAR_LIPOPROTEIN"/>
    <property type="match status" value="1"/>
</dbReference>
<dbReference type="HOGENOM" id="CLU_2025109_0_0_10"/>
<dbReference type="Proteomes" id="UP000000933">
    <property type="component" value="Plasmid pSR61"/>
</dbReference>
<reference evidence="2" key="2">
    <citation type="submission" date="2010-04" db="EMBL/GenBank/DDBJ databases">
        <title>Genome sequence of Salinibacter ruber M8.</title>
        <authorList>
            <consortium name="Genoscope"/>
        </authorList>
    </citation>
    <scope>NUCLEOTIDE SEQUENCE [LARGE SCALE GENOMIC DNA]</scope>
    <source>
        <strain evidence="2">M8</strain>
        <plasmid evidence="2">pSR61</plasmid>
    </source>
</reference>
<protein>
    <submittedName>
        <fullName evidence="1">Uncharacterized protein</fullName>
    </submittedName>
</protein>
<dbReference type="AlphaFoldDB" id="D5H4D2"/>
<gene>
    <name evidence="1" type="ORF">SRM_p61016</name>
</gene>
<reference evidence="1 2" key="1">
    <citation type="journal article" date="2010" name="ISME J.">
        <title>Fine-scale evolution: genomic, phenotypic and ecological differentiation in two coexisting Salinibacter ruber strains.</title>
        <authorList>
            <person name="Pena A."/>
            <person name="Teeling H."/>
            <person name="Huerta-Cepas J."/>
            <person name="Santos F."/>
            <person name="Yarza P."/>
            <person name="Brito-Echeverria J."/>
            <person name="Lucio M."/>
            <person name="Schmitt-Kopplin P."/>
            <person name="Meseguer I."/>
            <person name="Schenowitz C."/>
            <person name="Dossat C."/>
            <person name="Barbe V."/>
            <person name="Dopazo J."/>
            <person name="Rossello-Mora R."/>
            <person name="Schuler M."/>
            <person name="Glockner F.O."/>
            <person name="Amann R."/>
            <person name="Gabaldon T."/>
            <person name="Anton J."/>
        </authorList>
    </citation>
    <scope>NUCLEOTIDE SEQUENCE [LARGE SCALE GENOMIC DNA]</scope>
    <source>
        <strain evidence="1 2">M8</strain>
        <plasmid evidence="2">pSR61</plasmid>
    </source>
</reference>
<dbReference type="EMBL" id="FP565812">
    <property type="protein sequence ID" value="CBH22772.1"/>
    <property type="molecule type" value="Genomic_DNA"/>
</dbReference>
<geneLocation type="plasmid" evidence="1 2">
    <name>pSR61</name>
</geneLocation>
<sequence length="122" mass="14092">MGKAFPVHQPVSGSLACLRFTGLFAVHRPVWECGKKANDRFDDHGDLAVRAAWRDVPDRVKRLRSAVKTSHRSERADRETVQLKKRRALKQLKRLRKEAGSRLYCSTLEELEEEIRDTPVRV</sequence>
<proteinExistence type="predicted"/>
<keyword evidence="1" id="KW-0614">Plasmid</keyword>
<evidence type="ECO:0000313" key="2">
    <source>
        <dbReference type="Proteomes" id="UP000000933"/>
    </source>
</evidence>
<organism evidence="1 2">
    <name type="scientific">Salinibacter ruber (strain M8)</name>
    <dbReference type="NCBI Taxonomy" id="761659"/>
    <lineage>
        <taxon>Bacteria</taxon>
        <taxon>Pseudomonadati</taxon>
        <taxon>Rhodothermota</taxon>
        <taxon>Rhodothermia</taxon>
        <taxon>Rhodothermales</taxon>
        <taxon>Salinibacteraceae</taxon>
        <taxon>Salinibacter</taxon>
    </lineage>
</organism>
<evidence type="ECO:0000313" key="1">
    <source>
        <dbReference type="EMBL" id="CBH22772.1"/>
    </source>
</evidence>
<accession>D5H4D2</accession>